<evidence type="ECO:0000256" key="1">
    <source>
        <dbReference type="SAM" id="Coils"/>
    </source>
</evidence>
<dbReference type="EMBL" id="JACYXZ010000002">
    <property type="protein sequence ID" value="MBD8869298.1"/>
    <property type="molecule type" value="Genomic_DNA"/>
</dbReference>
<accession>A0A927K417</accession>
<dbReference type="Proteomes" id="UP000616839">
    <property type="component" value="Unassembled WGS sequence"/>
</dbReference>
<proteinExistence type="predicted"/>
<name>A0A927K417_9ACTN</name>
<evidence type="ECO:0000313" key="2">
    <source>
        <dbReference type="EMBL" id="MBD8869298.1"/>
    </source>
</evidence>
<organism evidence="2 3">
    <name type="scientific">Nocardioides donggukensis</name>
    <dbReference type="NCBI Taxonomy" id="2774019"/>
    <lineage>
        <taxon>Bacteria</taxon>
        <taxon>Bacillati</taxon>
        <taxon>Actinomycetota</taxon>
        <taxon>Actinomycetes</taxon>
        <taxon>Propionibacteriales</taxon>
        <taxon>Nocardioidaceae</taxon>
        <taxon>Nocardioides</taxon>
    </lineage>
</organism>
<sequence length="245" mass="26510">MPINRPPQSREQAAAALSTAVRKADSAIYALRQRQGSMMPRQYERELQSARTAARESIQQARAELGAAIARERQAELRTSWPTAEDAARVTMYATQGMALAQAGMSDLESGVREQLAAGNQSAAREYLRAGGSRLQAHMRETGRVGDFRVLERAATSEFAARRQATVKALDTYAEQTARLDQHLRGLEGRLGLGDPDPVDGTTRIDVARVIDLWHTTAEESASEAGVAHVSEHATAAADTGVTDL</sequence>
<keyword evidence="3" id="KW-1185">Reference proteome</keyword>
<reference evidence="2" key="1">
    <citation type="submission" date="2020-09" db="EMBL/GenBank/DDBJ databases">
        <title>Nocardioides sp. strain MJB4 16S ribosomal RNA gene Genome sequencing and assembly.</title>
        <authorList>
            <person name="Kim I."/>
        </authorList>
    </citation>
    <scope>NUCLEOTIDE SEQUENCE</scope>
    <source>
        <strain evidence="2">MJB4</strain>
    </source>
</reference>
<protein>
    <submittedName>
        <fullName evidence="2">Uncharacterized protein</fullName>
    </submittedName>
</protein>
<comment type="caution">
    <text evidence="2">The sequence shown here is derived from an EMBL/GenBank/DDBJ whole genome shotgun (WGS) entry which is preliminary data.</text>
</comment>
<keyword evidence="1" id="KW-0175">Coiled coil</keyword>
<feature type="coiled-coil region" evidence="1">
    <location>
        <begin position="44"/>
        <end position="78"/>
    </location>
</feature>
<gene>
    <name evidence="2" type="ORF">IE331_06650</name>
</gene>
<dbReference type="AlphaFoldDB" id="A0A927K417"/>
<dbReference type="RefSeq" id="WP_192141895.1">
    <property type="nucleotide sequence ID" value="NZ_JACYXZ010000002.1"/>
</dbReference>
<evidence type="ECO:0000313" key="3">
    <source>
        <dbReference type="Proteomes" id="UP000616839"/>
    </source>
</evidence>